<dbReference type="AlphaFoldDB" id="A0AAV9WGQ8"/>
<keyword evidence="3" id="KW-1185">Reference proteome</keyword>
<feature type="region of interest" description="Disordered" evidence="1">
    <location>
        <begin position="92"/>
        <end position="152"/>
    </location>
</feature>
<comment type="caution">
    <text evidence="2">The sequence shown here is derived from an EMBL/GenBank/DDBJ whole genome shotgun (WGS) entry which is preliminary data.</text>
</comment>
<evidence type="ECO:0000256" key="1">
    <source>
        <dbReference type="SAM" id="MobiDB-lite"/>
    </source>
</evidence>
<feature type="compositionally biased region" description="Basic and acidic residues" evidence="1">
    <location>
        <begin position="733"/>
        <end position="752"/>
    </location>
</feature>
<feature type="compositionally biased region" description="Pro residues" evidence="1">
    <location>
        <begin position="92"/>
        <end position="105"/>
    </location>
</feature>
<evidence type="ECO:0000313" key="2">
    <source>
        <dbReference type="EMBL" id="KAK6507539.1"/>
    </source>
</evidence>
<protein>
    <recommendedName>
        <fullName evidence="4">Ig-like domain-containing protein</fullName>
    </recommendedName>
</protein>
<feature type="region of interest" description="Disordered" evidence="1">
    <location>
        <begin position="650"/>
        <end position="752"/>
    </location>
</feature>
<feature type="compositionally biased region" description="Polar residues" evidence="1">
    <location>
        <begin position="651"/>
        <end position="670"/>
    </location>
</feature>
<sequence>MLYENDFRWAAFSILSSLQDSTHSTPCEWLPPLPRNSTSEPIVVAKARYRKLGPIPRGGKPEYPVWEIQAVIGGCSPEEIKRDNLKLLPPGHYPLPSLLPPPGSPLPTSTELEPSGKSTTVQSTGAKSAEATTTSTSEGPTTSAATATSVASAPTLAKRLDPIESEIPLEGRGWSMRCYVEPYSQPFNQTSNLENISAIKDKIAAGSIKPAFGYHPRSGGNCQQHYCDPSSNIKVSLCGDASSHYTGNLYLPELIENGLAGLSDPFRSCFEERNITSDPRFYRISHLLWVGPKPRHEIIRPDVSIGQLEAGMPCEAFISGLQPQTPPFPPPSITLSSSSESSVSVTGSVSSIPSLGARDVIVTTYTSVPANEHKLLITRGTQAIASADVSLPTPSPPMTTTAATSANRASKGTTSEPNFKEVPYYLGDFEKTGKGGNSVWLFNETSKTGGLDPDSIIKLQQGLYNNFTDKNFETFQNFPDFIVELPEDQETFEMHCTHYYCDDSSKGLISMCGNWWNGLPAPYADTLPTSYNVNATRLIAKSRWVSYFCNAVEIDNPEWINSCDPHDYNELEQSNTPFEQRRPYPFTRGLVREFSPEGGMAGPSAFKVEHLSLYGANSCHEWNKTWFPSETYWLPERKILYDSGRRYEDVGTSNSTYIPTNTGPSRNTITTASIEPSDASSSISSTVASPLHTPTDTPGSLSQSADVETPTSNPVFNPSTWKLESPPTPVGPDRPDPTDKPQSEDPDKPWIN</sequence>
<proteinExistence type="predicted"/>
<reference evidence="2 3" key="1">
    <citation type="submission" date="2023-08" db="EMBL/GenBank/DDBJ databases">
        <authorList>
            <person name="Palmer J.M."/>
        </authorList>
    </citation>
    <scope>NUCLEOTIDE SEQUENCE [LARGE SCALE GENOMIC DNA]</scope>
    <source>
        <strain evidence="2 3">TWF481</strain>
    </source>
</reference>
<feature type="compositionally biased region" description="Polar residues" evidence="1">
    <location>
        <begin position="692"/>
        <end position="722"/>
    </location>
</feature>
<feature type="region of interest" description="Disordered" evidence="1">
    <location>
        <begin position="389"/>
        <end position="415"/>
    </location>
</feature>
<accession>A0AAV9WGQ8</accession>
<feature type="compositionally biased region" description="Low complexity" evidence="1">
    <location>
        <begin position="671"/>
        <end position="690"/>
    </location>
</feature>
<feature type="compositionally biased region" description="Low complexity" evidence="1">
    <location>
        <begin position="123"/>
        <end position="152"/>
    </location>
</feature>
<evidence type="ECO:0000313" key="3">
    <source>
        <dbReference type="Proteomes" id="UP001370758"/>
    </source>
</evidence>
<name>A0AAV9WGQ8_9PEZI</name>
<organism evidence="2 3">
    <name type="scientific">Arthrobotrys musiformis</name>
    <dbReference type="NCBI Taxonomy" id="47236"/>
    <lineage>
        <taxon>Eukaryota</taxon>
        <taxon>Fungi</taxon>
        <taxon>Dikarya</taxon>
        <taxon>Ascomycota</taxon>
        <taxon>Pezizomycotina</taxon>
        <taxon>Orbiliomycetes</taxon>
        <taxon>Orbiliales</taxon>
        <taxon>Orbiliaceae</taxon>
        <taxon>Arthrobotrys</taxon>
    </lineage>
</organism>
<feature type="compositionally biased region" description="Polar residues" evidence="1">
    <location>
        <begin position="108"/>
        <end position="122"/>
    </location>
</feature>
<dbReference type="Proteomes" id="UP001370758">
    <property type="component" value="Unassembled WGS sequence"/>
</dbReference>
<feature type="compositionally biased region" description="Low complexity" evidence="1">
    <location>
        <begin position="398"/>
        <end position="410"/>
    </location>
</feature>
<evidence type="ECO:0008006" key="4">
    <source>
        <dbReference type="Google" id="ProtNLM"/>
    </source>
</evidence>
<gene>
    <name evidence="2" type="ORF">TWF481_005970</name>
</gene>
<dbReference type="EMBL" id="JAVHJL010000003">
    <property type="protein sequence ID" value="KAK6507539.1"/>
    <property type="molecule type" value="Genomic_DNA"/>
</dbReference>